<name>A0ACC0X2W9_9ROSI</name>
<proteinExistence type="predicted"/>
<sequence length="888" mass="97958">MLITLLMENPKGMSLKALEKAIGDTSPNSVRKIEPIIKKIATLQAPGRYFLKSGVELDSIKKSASESGSSPEDNRQHTSAPENIHGQKPAPGPSFVEKVSTGGKEEQAQPNSKLGEETIAMEKTHVQQFSPDLSVEGKVSDNSEGHPASSSDSGSDSDSDSGSSDSGSDSGSHSRSRSRSRRSRSPVGSGSGSSSDSETDASSNSKEASDEDVDIMTSDDDKEYKQKLPASDPGLSTSPIPWKSDDGRPTQNERYEKQDDDGSGAIDIEGQGSDAIDIEGQGSDAIDIEKDLPDDEQEVEMAVDTNLVPSREAEKSVEGTTSLIDDNELQERQNFIGNLFDDKEPVVKDSFRSERSESPEKASKNKSKRGPDLKHSDQISDRSKRSKADTSVRLPISGVRDSQFADSPHNSSPNRSVEDPYKGSAAQMMNRTDREGSADFGFQKGYNQDFPGKHGSDFQQSGRKSFDKSARSKAHGTADRPSKHDRKFSGKNSQVYDGFPVKEKASRDAQNEDSFTKEKKGPRNLREAGPGTKNSVPLDSNYGKYGEMAGKFNETGQVVGNGRSNILHRELSDLELGELREPLHEEVPFKKQFDRKGSFKQSENKSSASDNCNSDLSKGKPVGKAPLDPGKTSPLNLSIGVKRTPENRIEDSTRTHHRPMQSQPQDLSRVDHAEVGSQFNKSMDASGKFRQTEAGVRLGGGLEGFGESHRKAPGSTSQQHDSKRGSVSHLVKESKTLTSNSMADLVDVRKDTVMAESNDSGRKRRESSSDEDNCSYYKYEKDEPELKGPIKDISQYKEYLQEYHDKYESYISLNKTLDSYRKKFHKLGKDLEFAQGRDMERYYKLLGQLKDSYHQCGAKHKRLKKIFIVLRRAQAPKTEAERLCNFIR</sequence>
<organism evidence="1 2">
    <name type="scientific">Pistacia integerrima</name>
    <dbReference type="NCBI Taxonomy" id="434235"/>
    <lineage>
        <taxon>Eukaryota</taxon>
        <taxon>Viridiplantae</taxon>
        <taxon>Streptophyta</taxon>
        <taxon>Embryophyta</taxon>
        <taxon>Tracheophyta</taxon>
        <taxon>Spermatophyta</taxon>
        <taxon>Magnoliopsida</taxon>
        <taxon>eudicotyledons</taxon>
        <taxon>Gunneridae</taxon>
        <taxon>Pentapetalae</taxon>
        <taxon>rosids</taxon>
        <taxon>malvids</taxon>
        <taxon>Sapindales</taxon>
        <taxon>Anacardiaceae</taxon>
        <taxon>Pistacia</taxon>
    </lineage>
</organism>
<evidence type="ECO:0000313" key="1">
    <source>
        <dbReference type="EMBL" id="KAJ0007634.1"/>
    </source>
</evidence>
<gene>
    <name evidence="1" type="ORF">Pint_28897</name>
</gene>
<dbReference type="Proteomes" id="UP001163603">
    <property type="component" value="Chromosome 15"/>
</dbReference>
<dbReference type="EMBL" id="CM047750">
    <property type="protein sequence ID" value="KAJ0007634.1"/>
    <property type="molecule type" value="Genomic_DNA"/>
</dbReference>
<accession>A0ACC0X2W9</accession>
<comment type="caution">
    <text evidence="1">The sequence shown here is derived from an EMBL/GenBank/DDBJ whole genome shotgun (WGS) entry which is preliminary data.</text>
</comment>
<protein>
    <submittedName>
        <fullName evidence="1">Uncharacterized protein</fullName>
    </submittedName>
</protein>
<keyword evidence="2" id="KW-1185">Reference proteome</keyword>
<reference evidence="2" key="1">
    <citation type="journal article" date="2023" name="G3 (Bethesda)">
        <title>Genome assembly and association tests identify interacting loci associated with vigor, precocity, and sex in interspecific pistachio rootstocks.</title>
        <authorList>
            <person name="Palmer W."/>
            <person name="Jacygrad E."/>
            <person name="Sagayaradj S."/>
            <person name="Cavanaugh K."/>
            <person name="Han R."/>
            <person name="Bertier L."/>
            <person name="Beede B."/>
            <person name="Kafkas S."/>
            <person name="Golino D."/>
            <person name="Preece J."/>
            <person name="Michelmore R."/>
        </authorList>
    </citation>
    <scope>NUCLEOTIDE SEQUENCE [LARGE SCALE GENOMIC DNA]</scope>
</reference>
<evidence type="ECO:0000313" key="2">
    <source>
        <dbReference type="Proteomes" id="UP001163603"/>
    </source>
</evidence>